<sequence>MWGKKKNKSTKIETLIGTAMEIQGDLIFSGGLHVDGKIVGNVIAEEDSHSMLVLSDQGQIEGEVRVPYVVLNGQVTGDVYASERVELSRHGQVKGNVYYNLLEMAMGAEVNGNLVHCKDDKKLLEFQTDNNEKHEEDSEPSPTAS</sequence>
<reference evidence="2 3" key="1">
    <citation type="journal article" date="2018" name="ISME J.">
        <title>Endosymbiont genomes yield clues of tubeworm success.</title>
        <authorList>
            <person name="Li Y."/>
            <person name="Liles M.R."/>
            <person name="Halanych K.M."/>
        </authorList>
    </citation>
    <scope>NUCLEOTIDE SEQUENCE [LARGE SCALE GENOMIC DNA]</scope>
    <source>
        <strain evidence="2">A1464</strain>
    </source>
</reference>
<dbReference type="Pfam" id="PF04519">
    <property type="entry name" value="Bactofilin"/>
    <property type="match status" value="1"/>
</dbReference>
<dbReference type="InterPro" id="IPR007607">
    <property type="entry name" value="BacA/B"/>
</dbReference>
<dbReference type="Proteomes" id="UP000254266">
    <property type="component" value="Unassembled WGS sequence"/>
</dbReference>
<name>A0A370DDW8_9GAMM</name>
<dbReference type="PANTHER" id="PTHR35024">
    <property type="entry name" value="HYPOTHETICAL CYTOSOLIC PROTEIN"/>
    <property type="match status" value="1"/>
</dbReference>
<comment type="caution">
    <text evidence="2">The sequence shown here is derived from an EMBL/GenBank/DDBJ whole genome shotgun (WGS) entry which is preliminary data.</text>
</comment>
<dbReference type="EMBL" id="QFXC01000011">
    <property type="protein sequence ID" value="RDH83105.1"/>
    <property type="molecule type" value="Genomic_DNA"/>
</dbReference>
<evidence type="ECO:0000256" key="1">
    <source>
        <dbReference type="ARBA" id="ARBA00044755"/>
    </source>
</evidence>
<protein>
    <submittedName>
        <fullName evidence="2">Cell shape determination protein CcmA</fullName>
    </submittedName>
</protein>
<dbReference type="PANTHER" id="PTHR35024:SF4">
    <property type="entry name" value="POLYMER-FORMING CYTOSKELETAL PROTEIN"/>
    <property type="match status" value="1"/>
</dbReference>
<organism evidence="2 3">
    <name type="scientific">endosymbiont of Galathealinum brachiosum</name>
    <dbReference type="NCBI Taxonomy" id="2200906"/>
    <lineage>
        <taxon>Bacteria</taxon>
        <taxon>Pseudomonadati</taxon>
        <taxon>Pseudomonadota</taxon>
        <taxon>Gammaproteobacteria</taxon>
        <taxon>sulfur-oxidizing symbionts</taxon>
    </lineage>
</organism>
<dbReference type="AlphaFoldDB" id="A0A370DDW8"/>
<evidence type="ECO:0000313" key="2">
    <source>
        <dbReference type="EMBL" id="RDH83105.1"/>
    </source>
</evidence>
<accession>A0A370DDW8</accession>
<comment type="similarity">
    <text evidence="1">Belongs to the bactofilin family.</text>
</comment>
<proteinExistence type="inferred from homology"/>
<gene>
    <name evidence="2" type="ORF">DIZ80_12675</name>
</gene>
<evidence type="ECO:0000313" key="3">
    <source>
        <dbReference type="Proteomes" id="UP000254266"/>
    </source>
</evidence>
<keyword evidence="3" id="KW-1185">Reference proteome</keyword>